<comment type="caution">
    <text evidence="1">The sequence shown here is derived from an EMBL/GenBank/DDBJ whole genome shotgun (WGS) entry which is preliminary data.</text>
</comment>
<gene>
    <name evidence="1" type="ORF">DEBURN_LOCUS10144</name>
</gene>
<sequence>NIDYDVQSTKDSYSSLLVNRFWCKVTIPILWELPFGRYAKHNLKKKALCIRTYISCMDIEVRTFLTQNGFDLSSSPPQVTFDYPSFTHDFRIDNLYFLVCKLCSINSII</sequence>
<dbReference type="OrthoDB" id="2351154at2759"/>
<name>A0A9N9CTC2_9GLOM</name>
<dbReference type="EMBL" id="CAJVPK010002608">
    <property type="protein sequence ID" value="CAG8615346.1"/>
    <property type="molecule type" value="Genomic_DNA"/>
</dbReference>
<dbReference type="Proteomes" id="UP000789706">
    <property type="component" value="Unassembled WGS sequence"/>
</dbReference>
<reference evidence="1" key="1">
    <citation type="submission" date="2021-06" db="EMBL/GenBank/DDBJ databases">
        <authorList>
            <person name="Kallberg Y."/>
            <person name="Tangrot J."/>
            <person name="Rosling A."/>
        </authorList>
    </citation>
    <scope>NUCLEOTIDE SEQUENCE</scope>
    <source>
        <strain evidence="1">AZ414A</strain>
    </source>
</reference>
<organism evidence="1 2">
    <name type="scientific">Diversispora eburnea</name>
    <dbReference type="NCBI Taxonomy" id="1213867"/>
    <lineage>
        <taxon>Eukaryota</taxon>
        <taxon>Fungi</taxon>
        <taxon>Fungi incertae sedis</taxon>
        <taxon>Mucoromycota</taxon>
        <taxon>Glomeromycotina</taxon>
        <taxon>Glomeromycetes</taxon>
        <taxon>Diversisporales</taxon>
        <taxon>Diversisporaceae</taxon>
        <taxon>Diversispora</taxon>
    </lineage>
</organism>
<dbReference type="AlphaFoldDB" id="A0A9N9CTC2"/>
<proteinExistence type="predicted"/>
<keyword evidence="2" id="KW-1185">Reference proteome</keyword>
<accession>A0A9N9CTC2</accession>
<evidence type="ECO:0000313" key="1">
    <source>
        <dbReference type="EMBL" id="CAG8615346.1"/>
    </source>
</evidence>
<protein>
    <submittedName>
        <fullName evidence="1">1249_t:CDS:1</fullName>
    </submittedName>
</protein>
<feature type="non-terminal residue" evidence="1">
    <location>
        <position position="1"/>
    </location>
</feature>
<evidence type="ECO:0000313" key="2">
    <source>
        <dbReference type="Proteomes" id="UP000789706"/>
    </source>
</evidence>